<dbReference type="Pfam" id="PF00903">
    <property type="entry name" value="Glyoxalase"/>
    <property type="match status" value="1"/>
</dbReference>
<keyword evidence="1" id="KW-0479">Metal-binding</keyword>
<dbReference type="InterPro" id="IPR029068">
    <property type="entry name" value="Glyas_Bleomycin-R_OHBP_Dase"/>
</dbReference>
<evidence type="ECO:0000259" key="3">
    <source>
        <dbReference type="PROSITE" id="PS51819"/>
    </source>
</evidence>
<dbReference type="Gene3D" id="3.10.180.10">
    <property type="entry name" value="2,3-Dihydroxybiphenyl 1,2-Dioxygenase, domain 1"/>
    <property type="match status" value="1"/>
</dbReference>
<dbReference type="InterPro" id="IPR004360">
    <property type="entry name" value="Glyas_Fos-R_dOase_dom"/>
</dbReference>
<reference evidence="4 5" key="1">
    <citation type="submission" date="2024-02" db="EMBL/GenBank/DDBJ databases">
        <title>Adaptive strategies in a cosmopolitan and abundant soil bacterium.</title>
        <authorList>
            <person name="Carini P."/>
        </authorList>
    </citation>
    <scope>NUCLEOTIDE SEQUENCE [LARGE SCALE GENOMIC DNA]</scope>
    <source>
        <strain evidence="4 5">AZCC 1608</strain>
    </source>
</reference>
<name>A0ABU8BKC6_9BRAD</name>
<evidence type="ECO:0000313" key="4">
    <source>
        <dbReference type="EMBL" id="MEH2559015.1"/>
    </source>
</evidence>
<dbReference type="Proteomes" id="UP001364224">
    <property type="component" value="Unassembled WGS sequence"/>
</dbReference>
<dbReference type="InterPro" id="IPR051785">
    <property type="entry name" value="MMCE/EMCE_epimerase"/>
</dbReference>
<gene>
    <name evidence="4" type="ORF">V1286_006544</name>
</gene>
<feature type="domain" description="VOC" evidence="3">
    <location>
        <begin position="62"/>
        <end position="182"/>
    </location>
</feature>
<dbReference type="PANTHER" id="PTHR43048:SF3">
    <property type="entry name" value="METHYLMALONYL-COA EPIMERASE, MITOCHONDRIAL"/>
    <property type="match status" value="1"/>
</dbReference>
<comment type="caution">
    <text evidence="4">The sequence shown here is derived from an EMBL/GenBank/DDBJ whole genome shotgun (WGS) entry which is preliminary data.</text>
</comment>
<dbReference type="CDD" id="cd06587">
    <property type="entry name" value="VOC"/>
    <property type="match status" value="1"/>
</dbReference>
<dbReference type="PANTHER" id="PTHR43048">
    <property type="entry name" value="METHYLMALONYL-COA EPIMERASE"/>
    <property type="match status" value="1"/>
</dbReference>
<accession>A0ABU8BKC6</accession>
<sequence>MERLNSFAPTGAGIRLWQTANYQRPHPLVAGAFQSPERGSMNQAINQSSETTSGSTRSFVRSLWGVRYQVKDVDRAADFYTRQLGFKLDRKNLPAFAQVSIGNLKLILSGPGASGSRPMPSGHRQEPGGWNRVVLEVADLPSRIENLKTAGLHFRNKMESGPGGKQILLEDPDGNPIELFEPAH</sequence>
<dbReference type="EMBL" id="JAZHRV010000001">
    <property type="protein sequence ID" value="MEH2559015.1"/>
    <property type="molecule type" value="Genomic_DNA"/>
</dbReference>
<evidence type="ECO:0000313" key="5">
    <source>
        <dbReference type="Proteomes" id="UP001364224"/>
    </source>
</evidence>
<protein>
    <submittedName>
        <fullName evidence="4">Glyoxylase I family protein</fullName>
    </submittedName>
</protein>
<dbReference type="RefSeq" id="WP_417021203.1">
    <property type="nucleotide sequence ID" value="NZ_JAZHRV010000001.1"/>
</dbReference>
<feature type="region of interest" description="Disordered" evidence="2">
    <location>
        <begin position="156"/>
        <end position="175"/>
    </location>
</feature>
<dbReference type="InterPro" id="IPR037523">
    <property type="entry name" value="VOC_core"/>
</dbReference>
<keyword evidence="5" id="KW-1185">Reference proteome</keyword>
<evidence type="ECO:0000256" key="2">
    <source>
        <dbReference type="SAM" id="MobiDB-lite"/>
    </source>
</evidence>
<evidence type="ECO:0000256" key="1">
    <source>
        <dbReference type="ARBA" id="ARBA00022723"/>
    </source>
</evidence>
<proteinExistence type="predicted"/>
<organism evidence="4 5">
    <name type="scientific">Bradyrhizobium algeriense</name>
    <dbReference type="NCBI Taxonomy" id="634784"/>
    <lineage>
        <taxon>Bacteria</taxon>
        <taxon>Pseudomonadati</taxon>
        <taxon>Pseudomonadota</taxon>
        <taxon>Alphaproteobacteria</taxon>
        <taxon>Hyphomicrobiales</taxon>
        <taxon>Nitrobacteraceae</taxon>
        <taxon>Bradyrhizobium</taxon>
    </lineage>
</organism>
<dbReference type="PROSITE" id="PS51819">
    <property type="entry name" value="VOC"/>
    <property type="match status" value="1"/>
</dbReference>
<dbReference type="SUPFAM" id="SSF54593">
    <property type="entry name" value="Glyoxalase/Bleomycin resistance protein/Dihydroxybiphenyl dioxygenase"/>
    <property type="match status" value="1"/>
</dbReference>